<keyword evidence="1" id="KW-1133">Transmembrane helix</keyword>
<dbReference type="Proteomes" id="UP000198953">
    <property type="component" value="Unassembled WGS sequence"/>
</dbReference>
<evidence type="ECO:0000313" key="4">
    <source>
        <dbReference type="Proteomes" id="UP000198953"/>
    </source>
</evidence>
<reference evidence="3 4" key="1">
    <citation type="submission" date="2016-10" db="EMBL/GenBank/DDBJ databases">
        <authorList>
            <person name="de Groot N.N."/>
        </authorList>
    </citation>
    <scope>NUCLEOTIDE SEQUENCE [LARGE SCALE GENOMIC DNA]</scope>
    <source>
        <strain evidence="3 4">DSM 43357</strain>
    </source>
</reference>
<dbReference type="OrthoDB" id="3529451at2"/>
<dbReference type="AlphaFoldDB" id="A0A1H7WEJ1"/>
<keyword evidence="1" id="KW-0472">Membrane</keyword>
<keyword evidence="2" id="KW-0732">Signal</keyword>
<evidence type="ECO:0000256" key="1">
    <source>
        <dbReference type="SAM" id="Phobius"/>
    </source>
</evidence>
<protein>
    <submittedName>
        <fullName evidence="3">Uncharacterized protein</fullName>
    </submittedName>
</protein>
<gene>
    <name evidence="3" type="ORF">SAMN05660976_04463</name>
</gene>
<keyword evidence="4" id="KW-1185">Reference proteome</keyword>
<dbReference type="EMBL" id="FOBF01000010">
    <property type="protein sequence ID" value="SEM19327.1"/>
    <property type="molecule type" value="Genomic_DNA"/>
</dbReference>
<organism evidence="3 4">
    <name type="scientific">Nonomuraea pusilla</name>
    <dbReference type="NCBI Taxonomy" id="46177"/>
    <lineage>
        <taxon>Bacteria</taxon>
        <taxon>Bacillati</taxon>
        <taxon>Actinomycetota</taxon>
        <taxon>Actinomycetes</taxon>
        <taxon>Streptosporangiales</taxon>
        <taxon>Streptosporangiaceae</taxon>
        <taxon>Nonomuraea</taxon>
    </lineage>
</organism>
<feature type="transmembrane region" description="Helical" evidence="1">
    <location>
        <begin position="139"/>
        <end position="159"/>
    </location>
</feature>
<feature type="signal peptide" evidence="2">
    <location>
        <begin position="1"/>
        <end position="26"/>
    </location>
</feature>
<sequence>MRVGVRLILAALPVGAALLLPATAKAWPQPDAGDPFTMTVGRLNCPAGSVPVVLRNQTRQLVRFDLRADSSTVASGSIPARKQVVRNVPVRTGSSVEIEAYSVADSEADTLIDSQHVRNDCPWGSRAKQLPFTGPPTDLVAKLATAAGLVIMGGILWWYGSIWPRSS</sequence>
<feature type="chain" id="PRO_5011542392" evidence="2">
    <location>
        <begin position="27"/>
        <end position="167"/>
    </location>
</feature>
<evidence type="ECO:0000256" key="2">
    <source>
        <dbReference type="SAM" id="SignalP"/>
    </source>
</evidence>
<accession>A0A1H7WEJ1</accession>
<proteinExistence type="predicted"/>
<name>A0A1H7WEJ1_9ACTN</name>
<keyword evidence="1" id="KW-0812">Transmembrane</keyword>
<evidence type="ECO:0000313" key="3">
    <source>
        <dbReference type="EMBL" id="SEM19327.1"/>
    </source>
</evidence>
<dbReference type="RefSeq" id="WP_055507036.1">
    <property type="nucleotide sequence ID" value="NZ_BBZG01000004.1"/>
</dbReference>